<dbReference type="InterPro" id="IPR021949">
    <property type="entry name" value="DUF3566_TM"/>
</dbReference>
<feature type="compositionally biased region" description="Gly residues" evidence="1">
    <location>
        <begin position="78"/>
        <end position="102"/>
    </location>
</feature>
<feature type="transmembrane region" description="Helical" evidence="2">
    <location>
        <begin position="322"/>
        <end position="345"/>
    </location>
</feature>
<reference evidence="4 5" key="1">
    <citation type="submission" date="2022-11" db="EMBL/GenBank/DDBJ databases">
        <title>Genome Sequencing of Nocardia sp. ON39_IFM12276 and assembly.</title>
        <authorList>
            <person name="Shimojima M."/>
            <person name="Toyokawa M."/>
            <person name="Uesaka K."/>
        </authorList>
    </citation>
    <scope>NUCLEOTIDE SEQUENCE [LARGE SCALE GENOMIC DNA]</scope>
    <source>
        <strain evidence="4 5">IFM 12276</strain>
    </source>
</reference>
<evidence type="ECO:0000256" key="2">
    <source>
        <dbReference type="SAM" id="Phobius"/>
    </source>
</evidence>
<sequence length="421" mass="43006">MTTPNQPNDERHQTNGVTERIAPSPIPPRPIPRPVASAENGQPGGGQQSGGQPGGHPGGGHPGGAQPGGHQGQPNGPQSGGHPNGPQSGGHPNGPQSGGHPGGPQANPPGGNQPNAQPHEIRDQQGDFAPQQGAPDQAPGGDGQDRFDQKTTRINNQAPQSAPESEDKQPVGAAANGGPQSPYQDGWAQLPQREPQSNLYRPGQAPVTGRPSSGGGGGLGGGTSNARTTADLAAKAARKEAAMVKSVGIDGPTRSIARPELIKDMPDLSEIRHPLPATEAAAPQSGPVSPAVPVAVAAVASGEPLRATVQIRRIDPWSTLKISLVISVAMFFVWMLAVGLLYIVLEGMGVWERLNNTFTDMVSQDSGSVGLIDAGTVFGYAGVIGLINVVLFTALGTVGTFIYNQCCDLVGGIQVTLADPD</sequence>
<feature type="domain" description="DUF3566" evidence="3">
    <location>
        <begin position="305"/>
        <end position="419"/>
    </location>
</feature>
<feature type="region of interest" description="Disordered" evidence="1">
    <location>
        <begin position="1"/>
        <end position="226"/>
    </location>
</feature>
<evidence type="ECO:0000313" key="4">
    <source>
        <dbReference type="EMBL" id="BDU03349.1"/>
    </source>
</evidence>
<feature type="compositionally biased region" description="Gly residues" evidence="1">
    <location>
        <begin position="42"/>
        <end position="71"/>
    </location>
</feature>
<proteinExistence type="predicted"/>
<dbReference type="EMBL" id="AP026978">
    <property type="protein sequence ID" value="BDU03349.1"/>
    <property type="molecule type" value="Genomic_DNA"/>
</dbReference>
<keyword evidence="2" id="KW-1133">Transmembrane helix</keyword>
<evidence type="ECO:0000256" key="1">
    <source>
        <dbReference type="SAM" id="MobiDB-lite"/>
    </source>
</evidence>
<keyword evidence="2" id="KW-0472">Membrane</keyword>
<evidence type="ECO:0000313" key="5">
    <source>
        <dbReference type="Proteomes" id="UP001317870"/>
    </source>
</evidence>
<accession>A0ABM8D7A2</accession>
<dbReference type="Pfam" id="PF12089">
    <property type="entry name" value="DUF3566"/>
    <property type="match status" value="1"/>
</dbReference>
<protein>
    <recommendedName>
        <fullName evidence="3">DUF3566 domain-containing protein</fullName>
    </recommendedName>
</protein>
<dbReference type="RefSeq" id="WP_281876518.1">
    <property type="nucleotide sequence ID" value="NZ_AP026978.1"/>
</dbReference>
<feature type="transmembrane region" description="Helical" evidence="2">
    <location>
        <begin position="377"/>
        <end position="403"/>
    </location>
</feature>
<feature type="compositionally biased region" description="Low complexity" evidence="1">
    <location>
        <begin position="103"/>
        <end position="118"/>
    </location>
</feature>
<evidence type="ECO:0000259" key="3">
    <source>
        <dbReference type="Pfam" id="PF12089"/>
    </source>
</evidence>
<keyword evidence="5" id="KW-1185">Reference proteome</keyword>
<feature type="compositionally biased region" description="Polar residues" evidence="1">
    <location>
        <begin position="152"/>
        <end position="163"/>
    </location>
</feature>
<gene>
    <name evidence="4" type="ORF">IFM12276_63770</name>
</gene>
<feature type="compositionally biased region" description="Gly residues" evidence="1">
    <location>
        <begin position="212"/>
        <end position="223"/>
    </location>
</feature>
<name>A0ABM8D7A2_9NOCA</name>
<dbReference type="Proteomes" id="UP001317870">
    <property type="component" value="Chromosome"/>
</dbReference>
<feature type="compositionally biased region" description="Pro residues" evidence="1">
    <location>
        <begin position="24"/>
        <end position="33"/>
    </location>
</feature>
<organism evidence="4 5">
    <name type="scientific">Nocardia sputorum</name>
    <dbReference type="NCBI Taxonomy" id="2984338"/>
    <lineage>
        <taxon>Bacteria</taxon>
        <taxon>Bacillati</taxon>
        <taxon>Actinomycetota</taxon>
        <taxon>Actinomycetes</taxon>
        <taxon>Mycobacteriales</taxon>
        <taxon>Nocardiaceae</taxon>
        <taxon>Nocardia</taxon>
    </lineage>
</organism>
<keyword evidence="2" id="KW-0812">Transmembrane</keyword>